<dbReference type="Pfam" id="PF13358">
    <property type="entry name" value="DDE_3"/>
    <property type="match status" value="1"/>
</dbReference>
<dbReference type="GO" id="GO:0003676">
    <property type="term" value="F:nucleic acid binding"/>
    <property type="evidence" value="ECO:0007669"/>
    <property type="project" value="InterPro"/>
</dbReference>
<proteinExistence type="predicted"/>
<reference evidence="2 3" key="1">
    <citation type="journal article" date="2013" name="PLoS Genet.">
        <title>Plant-symbiotic fungi as chemical engineers: Multi-genome analysis of the Clavicipitaceae reveals dynamics of alkaloid loci.</title>
        <authorList>
            <person name="Schardl C.L."/>
            <person name="Young C.A."/>
            <person name="Hesse U."/>
            <person name="Amyotte S.G."/>
            <person name="Andreeva K."/>
            <person name="Calie P.J."/>
            <person name="Fleetwood D.J."/>
            <person name="Haws D.C."/>
            <person name="Moore N."/>
            <person name="Oeser B."/>
            <person name="Panaccione D.G."/>
            <person name="Schweri K.K."/>
            <person name="Voisey C.R."/>
            <person name="Farman M.L."/>
            <person name="Jaromczyk J.W."/>
            <person name="Roe B.A."/>
            <person name="O'Sullivan D.M."/>
            <person name="Scott B."/>
            <person name="Tudzynski P."/>
            <person name="An Z."/>
            <person name="Arnaoudova E.G."/>
            <person name="Bullock C.T."/>
            <person name="Charlton N.D."/>
            <person name="Chen L."/>
            <person name="Cox M."/>
            <person name="Dinkins R.D."/>
            <person name="Florea S."/>
            <person name="Glenn A.E."/>
            <person name="Gordon A."/>
            <person name="Gueldener U."/>
            <person name="Harris D.R."/>
            <person name="Hollin W."/>
            <person name="Jaromczyk J."/>
            <person name="Johnson R.D."/>
            <person name="Khan A.K."/>
            <person name="Leistner E."/>
            <person name="Leuchtmann A."/>
            <person name="Li C."/>
            <person name="Liu J."/>
            <person name="Liu J."/>
            <person name="Liu M."/>
            <person name="Mace W."/>
            <person name="Machado C."/>
            <person name="Nagabhyru P."/>
            <person name="Pan J."/>
            <person name="Schmid J."/>
            <person name="Sugawara K."/>
            <person name="Steiner U."/>
            <person name="Takach J.E."/>
            <person name="Tanaka E."/>
            <person name="Webb J.S."/>
            <person name="Wilson E.V."/>
            <person name="Wiseman J.L."/>
            <person name="Yoshida R."/>
            <person name="Zeng Z."/>
        </authorList>
    </citation>
    <scope>NUCLEOTIDE SEQUENCE [LARGE SCALE GENOMIC DNA]</scope>
    <source>
        <strain evidence="2 3">20.1</strain>
    </source>
</reference>
<dbReference type="HOGENOM" id="CLU_033666_13_0_1"/>
<dbReference type="eggNOG" id="ENOG502SCE0">
    <property type="taxonomic scope" value="Eukaryota"/>
</dbReference>
<evidence type="ECO:0000313" key="2">
    <source>
        <dbReference type="EMBL" id="CCE35402.1"/>
    </source>
</evidence>
<evidence type="ECO:0000313" key="3">
    <source>
        <dbReference type="Proteomes" id="UP000016801"/>
    </source>
</evidence>
<dbReference type="OrthoDB" id="5151590at2759"/>
<gene>
    <name evidence="2" type="ORF">CPUR_06831</name>
</gene>
<dbReference type="Gene3D" id="3.30.420.10">
    <property type="entry name" value="Ribonuclease H-like superfamily/Ribonuclease H"/>
    <property type="match status" value="1"/>
</dbReference>
<evidence type="ECO:0000259" key="1">
    <source>
        <dbReference type="Pfam" id="PF13358"/>
    </source>
</evidence>
<organism evidence="2 3">
    <name type="scientific">Claviceps purpurea (strain 20.1)</name>
    <name type="common">Ergot fungus</name>
    <name type="synonym">Sphacelia segetum</name>
    <dbReference type="NCBI Taxonomy" id="1111077"/>
    <lineage>
        <taxon>Eukaryota</taxon>
        <taxon>Fungi</taxon>
        <taxon>Dikarya</taxon>
        <taxon>Ascomycota</taxon>
        <taxon>Pezizomycotina</taxon>
        <taxon>Sordariomycetes</taxon>
        <taxon>Hypocreomycetidae</taxon>
        <taxon>Hypocreales</taxon>
        <taxon>Clavicipitaceae</taxon>
        <taxon>Claviceps</taxon>
    </lineage>
</organism>
<dbReference type="AlphaFoldDB" id="M1W7K7"/>
<dbReference type="InterPro" id="IPR036397">
    <property type="entry name" value="RNaseH_sf"/>
</dbReference>
<dbReference type="InterPro" id="IPR038717">
    <property type="entry name" value="Tc1-like_DDE_dom"/>
</dbReference>
<feature type="domain" description="Tc1-like transposase DDE" evidence="1">
    <location>
        <begin position="31"/>
        <end position="105"/>
    </location>
</feature>
<dbReference type="STRING" id="1111077.M1W7K7"/>
<dbReference type="VEuPathDB" id="FungiDB:CPUR_06831"/>
<name>M1W7K7_CLAP2</name>
<accession>M1W7K7</accession>
<comment type="caution">
    <text evidence="2">The sequence shown here is derived from an EMBL/GenBank/DDBJ whole genome shotgun (WGS) entry which is preliminary data.</text>
</comment>
<protein>
    <recommendedName>
        <fullName evidence="1">Tc1-like transposase DDE domain-containing protein</fullName>
    </recommendedName>
</protein>
<dbReference type="Proteomes" id="UP000016801">
    <property type="component" value="Unassembled WGS sequence"/>
</dbReference>
<sequence>MSLRFGGGIRSGNQGPLVVLPGDPDSKRGGVTSAVCCDHLEKYFPTMLDGDTIFMHDNAPIHTAKMVKECLEELEVTPLEWPPYSPNLDPIENLWSCLKQQIFKRDRTWRI</sequence>
<dbReference type="EMBL" id="CAGA01000191">
    <property type="protein sequence ID" value="CCE35402.1"/>
    <property type="molecule type" value="Genomic_DNA"/>
</dbReference>
<keyword evidence="3" id="KW-1185">Reference proteome</keyword>